<proteinExistence type="predicted"/>
<evidence type="ECO:0000313" key="4">
    <source>
        <dbReference type="Proteomes" id="UP001189122"/>
    </source>
</evidence>
<dbReference type="Gene3D" id="3.40.630.30">
    <property type="match status" value="1"/>
</dbReference>
<organism evidence="3 4">
    <name type="scientific">Spirodela intermedia</name>
    <name type="common">Intermediate duckweed</name>
    <dbReference type="NCBI Taxonomy" id="51605"/>
    <lineage>
        <taxon>Eukaryota</taxon>
        <taxon>Viridiplantae</taxon>
        <taxon>Streptophyta</taxon>
        <taxon>Embryophyta</taxon>
        <taxon>Tracheophyta</taxon>
        <taxon>Spermatophyta</taxon>
        <taxon>Magnoliopsida</taxon>
        <taxon>Liliopsida</taxon>
        <taxon>Araceae</taxon>
        <taxon>Lemnoideae</taxon>
        <taxon>Spirodela</taxon>
    </lineage>
</organism>
<dbReference type="PANTHER" id="PTHR45910">
    <property type="entry name" value="N-ALPHA-ACETYLTRANSFERASE 20"/>
    <property type="match status" value="1"/>
</dbReference>
<dbReference type="Proteomes" id="UP001189122">
    <property type="component" value="Unassembled WGS sequence"/>
</dbReference>
<evidence type="ECO:0000256" key="1">
    <source>
        <dbReference type="ARBA" id="ARBA00022679"/>
    </source>
</evidence>
<evidence type="ECO:0000313" key="3">
    <source>
        <dbReference type="EMBL" id="CAA6674323.1"/>
    </source>
</evidence>
<dbReference type="PANTHER" id="PTHR45910:SF1">
    <property type="entry name" value="N-ALPHA-ACETYLTRANSFERASE 20"/>
    <property type="match status" value="1"/>
</dbReference>
<gene>
    <name evidence="3" type="ORF">SI7747_UN020681</name>
</gene>
<comment type="caution">
    <text evidence="3">The sequence shown here is derived from an EMBL/GenBank/DDBJ whole genome shotgun (WGS) entry which is preliminary data.</text>
</comment>
<dbReference type="InterPro" id="IPR051646">
    <property type="entry name" value="NatB_acetyltransferase_subunit"/>
</dbReference>
<reference evidence="4" key="1">
    <citation type="journal article" date="2020" name="Sci. Rep.">
        <title>Chromosome-scale genome assembly for the duckweed Spirodela intermedia, integrating cytogenetic maps, PacBio and Oxford Nanopore libraries.</title>
        <authorList>
            <person name="Hoang P.T.N."/>
            <person name="Fiebig A."/>
            <person name="Novak P."/>
            <person name="Macas J."/>
            <person name="Cao H.X."/>
            <person name="Stepanenko A."/>
            <person name="Chen G."/>
            <person name="Borisjuk N."/>
            <person name="Scholz U."/>
            <person name="Schubert I."/>
        </authorList>
    </citation>
    <scope>NUCLEOTIDE SEQUENCE [LARGE SCALE GENOMIC DNA]</scope>
</reference>
<dbReference type="EMBL" id="CACRZD030000099">
    <property type="protein sequence ID" value="CAA6674323.1"/>
    <property type="molecule type" value="Genomic_DNA"/>
</dbReference>
<dbReference type="InterPro" id="IPR016181">
    <property type="entry name" value="Acyl_CoA_acyltransferase"/>
</dbReference>
<name>A0ABN7E922_SPIIN</name>
<dbReference type="SUPFAM" id="SSF55729">
    <property type="entry name" value="Acyl-CoA N-acyltransferases (Nat)"/>
    <property type="match status" value="1"/>
</dbReference>
<keyword evidence="1" id="KW-0808">Transferase</keyword>
<protein>
    <submittedName>
        <fullName evidence="3">Uncharacterized protein</fullName>
    </submittedName>
</protein>
<keyword evidence="4" id="KW-1185">Reference proteome</keyword>
<accession>A0ABN7E922</accession>
<evidence type="ECO:0000256" key="2">
    <source>
        <dbReference type="ARBA" id="ARBA00023315"/>
    </source>
</evidence>
<sequence>MLLLKYLKNVSVQCNFMFCFWPSYLNQCKIFIMEKVEGQRESWHGHITSVTVSSVYRRDKAYFVDLFVRASSMPAIKMYEVLGYIIYRRVLRYYSGEEDGLGEKFVIPLRRPIRPDELEYDCLRGTSQGSLRSHFSSYSSS</sequence>
<keyword evidence="2" id="KW-0012">Acyltransferase</keyword>